<protein>
    <submittedName>
        <fullName evidence="1">Heme-degrading monooxygenase HmoA</fullName>
    </submittedName>
</protein>
<dbReference type="PANTHER" id="PTHR37811">
    <property type="entry name" value="BLL5343 PROTEIN"/>
    <property type="match status" value="1"/>
</dbReference>
<name>A0A1H8TPE8_9SPHI</name>
<dbReference type="PANTHER" id="PTHR37811:SF2">
    <property type="entry name" value="ABM DOMAIN-CONTAINING PROTEIN"/>
    <property type="match status" value="1"/>
</dbReference>
<dbReference type="GO" id="GO:0004497">
    <property type="term" value="F:monooxygenase activity"/>
    <property type="evidence" value="ECO:0007669"/>
    <property type="project" value="UniProtKB-KW"/>
</dbReference>
<dbReference type="Proteomes" id="UP000198942">
    <property type="component" value="Unassembled WGS sequence"/>
</dbReference>
<keyword evidence="1" id="KW-0560">Oxidoreductase</keyword>
<accession>A0A1H8TPE8</accession>
<keyword evidence="2" id="KW-1185">Reference proteome</keyword>
<evidence type="ECO:0000313" key="1">
    <source>
        <dbReference type="EMBL" id="SEO92413.1"/>
    </source>
</evidence>
<dbReference type="Gene3D" id="3.30.70.100">
    <property type="match status" value="1"/>
</dbReference>
<evidence type="ECO:0000313" key="2">
    <source>
        <dbReference type="Proteomes" id="UP000198942"/>
    </source>
</evidence>
<keyword evidence="1" id="KW-0503">Monooxygenase</keyword>
<sequence length="124" mass="14091">MSLDNSGSNSKVSPFSGDLEELIAPTPQPPYYAVIFTSLRTPGDDGYGDMAVEMETLARQQKGFLGVESARNNVGITVSYWQSEEAIRNWKANARHLFAQQQGRDKWYQAYKVRICKVERDYTF</sequence>
<proteinExistence type="predicted"/>
<reference evidence="2" key="1">
    <citation type="submission" date="2016-10" db="EMBL/GenBank/DDBJ databases">
        <authorList>
            <person name="Varghese N."/>
            <person name="Submissions S."/>
        </authorList>
    </citation>
    <scope>NUCLEOTIDE SEQUENCE [LARGE SCALE GENOMIC DNA]</scope>
    <source>
        <strain evidence="2">Gh-48</strain>
    </source>
</reference>
<dbReference type="InterPro" id="IPR011008">
    <property type="entry name" value="Dimeric_a/b-barrel"/>
</dbReference>
<organism evidence="1 2">
    <name type="scientific">Mucilaginibacter gossypiicola</name>
    <dbReference type="NCBI Taxonomy" id="551995"/>
    <lineage>
        <taxon>Bacteria</taxon>
        <taxon>Pseudomonadati</taxon>
        <taxon>Bacteroidota</taxon>
        <taxon>Sphingobacteriia</taxon>
        <taxon>Sphingobacteriales</taxon>
        <taxon>Sphingobacteriaceae</taxon>
        <taxon>Mucilaginibacter</taxon>
    </lineage>
</organism>
<dbReference type="EMBL" id="FOCL01000016">
    <property type="protein sequence ID" value="SEO92413.1"/>
    <property type="molecule type" value="Genomic_DNA"/>
</dbReference>
<gene>
    <name evidence="1" type="ORF">SAMN05192574_11669</name>
</gene>
<dbReference type="STRING" id="551995.SAMN05192574_11669"/>
<dbReference type="RefSeq" id="WP_208864838.1">
    <property type="nucleotide sequence ID" value="NZ_FOCL01000016.1"/>
</dbReference>
<dbReference type="SUPFAM" id="SSF54909">
    <property type="entry name" value="Dimeric alpha+beta barrel"/>
    <property type="match status" value="1"/>
</dbReference>
<dbReference type="InterPro" id="IPR052936">
    <property type="entry name" value="Jasmonate_Hydroxylase-like"/>
</dbReference>
<dbReference type="AlphaFoldDB" id="A0A1H8TPE8"/>